<evidence type="ECO:0000313" key="20">
    <source>
        <dbReference type="EMBL" id="MBR8642588.1"/>
    </source>
</evidence>
<evidence type="ECO:0000256" key="4">
    <source>
        <dbReference type="ARBA" id="ARBA00022448"/>
    </source>
</evidence>
<evidence type="ECO:0000256" key="16">
    <source>
        <dbReference type="RuleBase" id="RU003945"/>
    </source>
</evidence>
<dbReference type="NCBIfam" id="TIGR03592">
    <property type="entry name" value="yidC_oxa1_cterm"/>
    <property type="match status" value="1"/>
</dbReference>
<evidence type="ECO:0000256" key="3">
    <source>
        <dbReference type="ARBA" id="ARBA00015325"/>
    </source>
</evidence>
<dbReference type="GO" id="GO:0015031">
    <property type="term" value="P:protein transport"/>
    <property type="evidence" value="ECO:0007669"/>
    <property type="project" value="UniProtKB-KW"/>
</dbReference>
<gene>
    <name evidence="20" type="primary">yidC</name>
    <name evidence="20" type="ORF">KEF29_33045</name>
</gene>
<keyword evidence="8 18" id="KW-1133">Transmembrane helix</keyword>
<evidence type="ECO:0000259" key="19">
    <source>
        <dbReference type="Pfam" id="PF02096"/>
    </source>
</evidence>
<name>A0A941J101_9ACTN</name>
<protein>
    <recommendedName>
        <fullName evidence="3">Membrane protein insertase YidC</fullName>
    </recommendedName>
    <alternativeName>
        <fullName evidence="15">Foldase YidC</fullName>
    </alternativeName>
    <alternativeName>
        <fullName evidence="14">Membrane integrase YidC</fullName>
    </alternativeName>
    <alternativeName>
        <fullName evidence="13">Membrane protein YidC</fullName>
    </alternativeName>
</protein>
<evidence type="ECO:0000256" key="10">
    <source>
        <dbReference type="ARBA" id="ARBA00023186"/>
    </source>
</evidence>
<dbReference type="PANTHER" id="PTHR12428:SF65">
    <property type="entry name" value="CYTOCHROME C OXIDASE ASSEMBLY PROTEIN COX18, MITOCHONDRIAL"/>
    <property type="match status" value="1"/>
</dbReference>
<comment type="similarity">
    <text evidence="2">Belongs to the OXA1/ALB3/YidC family. Type 1 subfamily.</text>
</comment>
<keyword evidence="9 18" id="KW-0472">Membrane</keyword>
<reference evidence="20 21" key="1">
    <citation type="submission" date="2021-04" db="EMBL/GenBank/DDBJ databases">
        <title>Characterization of the biosynthetic gene cluster of new lipopeptides with antitumor activity in the genome of the marine Streptomyces PHM034.</title>
        <authorList>
            <person name="Ceniceros A."/>
            <person name="Canedo L."/>
            <person name="Mendez C."/>
            <person name="Olano C."/>
            <person name="Schleissner C."/>
            <person name="Cuevas C."/>
            <person name="De La Calle F."/>
            <person name="Salas J.A."/>
        </authorList>
    </citation>
    <scope>NUCLEOTIDE SEQUENCE [LARGE SCALE GENOMIC DNA]</scope>
    <source>
        <strain evidence="20 21">PHM034</strain>
    </source>
</reference>
<comment type="subunit">
    <text evidence="12">Interacts with the Sec translocase complex via SecD. Specifically interacts with transmembrane segments of nascent integral membrane proteins during membrane integration.</text>
</comment>
<organism evidence="20 21">
    <name type="scientific">Streptomyces tuirus</name>
    <dbReference type="NCBI Taxonomy" id="68278"/>
    <lineage>
        <taxon>Bacteria</taxon>
        <taxon>Bacillati</taxon>
        <taxon>Actinomycetota</taxon>
        <taxon>Actinomycetes</taxon>
        <taxon>Kitasatosporales</taxon>
        <taxon>Streptomycetaceae</taxon>
        <taxon>Streptomyces</taxon>
    </lineage>
</organism>
<feature type="compositionally biased region" description="Basic residues" evidence="17">
    <location>
        <begin position="415"/>
        <end position="425"/>
    </location>
</feature>
<dbReference type="AlphaFoldDB" id="A0A941J101"/>
<feature type="transmembrane region" description="Helical" evidence="18">
    <location>
        <begin position="7"/>
        <end position="29"/>
    </location>
</feature>
<dbReference type="Proteomes" id="UP000682308">
    <property type="component" value="Unassembled WGS sequence"/>
</dbReference>
<evidence type="ECO:0000256" key="11">
    <source>
        <dbReference type="ARBA" id="ARBA00025034"/>
    </source>
</evidence>
<evidence type="ECO:0000256" key="13">
    <source>
        <dbReference type="ARBA" id="ARBA00031538"/>
    </source>
</evidence>
<feature type="transmembrane region" description="Helical" evidence="18">
    <location>
        <begin position="35"/>
        <end position="58"/>
    </location>
</feature>
<evidence type="ECO:0000256" key="17">
    <source>
        <dbReference type="SAM" id="MobiDB-lite"/>
    </source>
</evidence>
<keyword evidence="4" id="KW-0813">Transport</keyword>
<evidence type="ECO:0000256" key="7">
    <source>
        <dbReference type="ARBA" id="ARBA00022927"/>
    </source>
</evidence>
<keyword evidence="5" id="KW-1003">Cell membrane</keyword>
<comment type="function">
    <text evidence="11">Required for the insertion and/or proper folding and/or complex formation of integral membrane proteins into the membrane. Involved in integration of membrane proteins that insert both dependently and independently of the Sec translocase complex, as well as at least some lipoproteins. Aids folding of multispanning membrane proteins.</text>
</comment>
<dbReference type="InterPro" id="IPR028055">
    <property type="entry name" value="YidC/Oxa/ALB_C"/>
</dbReference>
<evidence type="ECO:0000256" key="18">
    <source>
        <dbReference type="SAM" id="Phobius"/>
    </source>
</evidence>
<comment type="subcellular location">
    <subcellularLocation>
        <location evidence="1">Cell membrane</location>
        <topology evidence="1">Multi-pass membrane protein</topology>
    </subcellularLocation>
    <subcellularLocation>
        <location evidence="16">Membrane</location>
        <topology evidence="16">Multi-pass membrane protein</topology>
    </subcellularLocation>
</comment>
<evidence type="ECO:0000256" key="6">
    <source>
        <dbReference type="ARBA" id="ARBA00022692"/>
    </source>
</evidence>
<dbReference type="Pfam" id="PF02096">
    <property type="entry name" value="60KD_IMP"/>
    <property type="match status" value="1"/>
</dbReference>
<dbReference type="EMBL" id="JAGTPG010000002">
    <property type="protein sequence ID" value="MBR8642588.1"/>
    <property type="molecule type" value="Genomic_DNA"/>
</dbReference>
<dbReference type="GO" id="GO:0005886">
    <property type="term" value="C:plasma membrane"/>
    <property type="evidence" value="ECO:0007669"/>
    <property type="project" value="UniProtKB-SubCell"/>
</dbReference>
<dbReference type="PANTHER" id="PTHR12428">
    <property type="entry name" value="OXA1"/>
    <property type="match status" value="1"/>
</dbReference>
<feature type="region of interest" description="Disordered" evidence="17">
    <location>
        <begin position="331"/>
        <end position="425"/>
    </location>
</feature>
<sequence>MDTIASLFSFITTPVSWVIVQFHTVYGAIFGPDTGWAWGLSIVSLVILIRICLIPLFVKQIKATRAMQTLQPEMKKIQERYKNDKQRQSEEMMKLYKDTGTNPLSSCLPILAQSPFFFALYHVLNSIASNDTIGVINENLLQSAQKAHIVGAPLAVKFTDSSSKVEALGASLTDVRVVTAVMIVLMSASQFFTQRQLMTKNVDTTVKTPFMQQQKMLMYVFPVMFAVFGINFPVGVLVYWLTTNVWTMGQQMYVIRNNPTPGSKAQAEYLERLIKHVTQHDKVGRRRDRAIVKAIVAKGRDRNEFERKFINGLSKAGLAAQADGTVIKGESAAAAQAEDGAPITTGTPKRQQPKRQSKAQRQSGGAKAAGEHEPKTSLSKSDEPEDAKPAAAAKKGGAKPAGGTRSKAQSGQRKGPQRPKSPSKK</sequence>
<comment type="caution">
    <text evidence="20">The sequence shown here is derived from an EMBL/GenBank/DDBJ whole genome shotgun (WGS) entry which is preliminary data.</text>
</comment>
<dbReference type="NCBIfam" id="NF002350">
    <property type="entry name" value="PRK01315.1"/>
    <property type="match status" value="1"/>
</dbReference>
<evidence type="ECO:0000256" key="15">
    <source>
        <dbReference type="ARBA" id="ARBA00033342"/>
    </source>
</evidence>
<proteinExistence type="inferred from homology"/>
<keyword evidence="6 16" id="KW-0812">Transmembrane</keyword>
<dbReference type="GO" id="GO:0051205">
    <property type="term" value="P:protein insertion into membrane"/>
    <property type="evidence" value="ECO:0007669"/>
    <property type="project" value="TreeGrafter"/>
</dbReference>
<feature type="compositionally biased region" description="Basic and acidic residues" evidence="17">
    <location>
        <begin position="369"/>
        <end position="388"/>
    </location>
</feature>
<evidence type="ECO:0000256" key="2">
    <source>
        <dbReference type="ARBA" id="ARBA00010527"/>
    </source>
</evidence>
<dbReference type="InterPro" id="IPR047196">
    <property type="entry name" value="YidC_ALB_C"/>
</dbReference>
<keyword evidence="7" id="KW-0653">Protein transport</keyword>
<evidence type="ECO:0000256" key="5">
    <source>
        <dbReference type="ARBA" id="ARBA00022475"/>
    </source>
</evidence>
<feature type="domain" description="Membrane insertase YidC/Oxa/ALB C-terminal" evidence="19">
    <location>
        <begin position="38"/>
        <end position="255"/>
    </location>
</feature>
<evidence type="ECO:0000256" key="9">
    <source>
        <dbReference type="ARBA" id="ARBA00023136"/>
    </source>
</evidence>
<evidence type="ECO:0000256" key="1">
    <source>
        <dbReference type="ARBA" id="ARBA00004651"/>
    </source>
</evidence>
<evidence type="ECO:0000313" key="21">
    <source>
        <dbReference type="Proteomes" id="UP000682308"/>
    </source>
</evidence>
<evidence type="ECO:0000256" key="12">
    <source>
        <dbReference type="ARBA" id="ARBA00026028"/>
    </source>
</evidence>
<accession>A0A941J101</accession>
<keyword evidence="21" id="KW-1185">Reference proteome</keyword>
<evidence type="ECO:0000256" key="8">
    <source>
        <dbReference type="ARBA" id="ARBA00022989"/>
    </source>
</evidence>
<evidence type="ECO:0000256" key="14">
    <source>
        <dbReference type="ARBA" id="ARBA00033245"/>
    </source>
</evidence>
<keyword evidence="10" id="KW-0143">Chaperone</keyword>
<dbReference type="CDD" id="cd20070">
    <property type="entry name" value="5TM_YidC_Alb3"/>
    <property type="match status" value="1"/>
</dbReference>
<dbReference type="InterPro" id="IPR001708">
    <property type="entry name" value="YidC/ALB3/OXA1/COX18"/>
</dbReference>
<feature type="transmembrane region" description="Helical" evidence="18">
    <location>
        <begin position="217"/>
        <end position="241"/>
    </location>
</feature>
<dbReference type="GO" id="GO:0032977">
    <property type="term" value="F:membrane insertase activity"/>
    <property type="evidence" value="ECO:0007669"/>
    <property type="project" value="InterPro"/>
</dbReference>